<feature type="non-terminal residue" evidence="2">
    <location>
        <position position="122"/>
    </location>
</feature>
<keyword evidence="3" id="KW-1185">Reference proteome</keyword>
<gene>
    <name evidence="2" type="ORF">TSOC_006628</name>
</gene>
<evidence type="ECO:0000259" key="1">
    <source>
        <dbReference type="Pfam" id="PF00078"/>
    </source>
</evidence>
<proteinExistence type="predicted"/>
<comment type="caution">
    <text evidence="2">The sequence shown here is derived from an EMBL/GenBank/DDBJ whole genome shotgun (WGS) entry which is preliminary data.</text>
</comment>
<dbReference type="EMBL" id="PGGS01000205">
    <property type="protein sequence ID" value="PNH06962.1"/>
    <property type="molecule type" value="Genomic_DNA"/>
</dbReference>
<dbReference type="Proteomes" id="UP000236333">
    <property type="component" value="Unassembled WGS sequence"/>
</dbReference>
<sequence length="122" mass="13736">MAGALPCSWREGLIALVYKGKQLPRDLLPSYRPLTLLNCDFKVLSRAVGNRLQRPLDFLVDALQTAFLDGRWIGENVLYHLGLRDYLQQSGQTGALLLLDLEKAYDLVDRDWVLQTAAAMGF</sequence>
<accession>A0A2J8A359</accession>
<organism evidence="2 3">
    <name type="scientific">Tetrabaena socialis</name>
    <dbReference type="NCBI Taxonomy" id="47790"/>
    <lineage>
        <taxon>Eukaryota</taxon>
        <taxon>Viridiplantae</taxon>
        <taxon>Chlorophyta</taxon>
        <taxon>core chlorophytes</taxon>
        <taxon>Chlorophyceae</taxon>
        <taxon>CS clade</taxon>
        <taxon>Chlamydomonadales</taxon>
        <taxon>Tetrabaenaceae</taxon>
        <taxon>Tetrabaena</taxon>
    </lineage>
</organism>
<evidence type="ECO:0000313" key="3">
    <source>
        <dbReference type="Proteomes" id="UP000236333"/>
    </source>
</evidence>
<dbReference type="AlphaFoldDB" id="A0A2J8A359"/>
<dbReference type="OrthoDB" id="545196at2759"/>
<dbReference type="Pfam" id="PF00078">
    <property type="entry name" value="RVT_1"/>
    <property type="match status" value="1"/>
</dbReference>
<evidence type="ECO:0000313" key="2">
    <source>
        <dbReference type="EMBL" id="PNH06962.1"/>
    </source>
</evidence>
<dbReference type="InterPro" id="IPR000477">
    <property type="entry name" value="RT_dom"/>
</dbReference>
<dbReference type="PANTHER" id="PTHR19446">
    <property type="entry name" value="REVERSE TRANSCRIPTASES"/>
    <property type="match status" value="1"/>
</dbReference>
<name>A0A2J8A359_9CHLO</name>
<protein>
    <submittedName>
        <fullName evidence="2">Transposon TX1 uncharacterized protein</fullName>
    </submittedName>
</protein>
<feature type="domain" description="Reverse transcriptase" evidence="1">
    <location>
        <begin position="29"/>
        <end position="121"/>
    </location>
</feature>
<reference evidence="2 3" key="1">
    <citation type="journal article" date="2017" name="Mol. Biol. Evol.">
        <title>The 4-celled Tetrabaena socialis nuclear genome reveals the essential components for genetic control of cell number at the origin of multicellularity in the volvocine lineage.</title>
        <authorList>
            <person name="Featherston J."/>
            <person name="Arakaki Y."/>
            <person name="Hanschen E.R."/>
            <person name="Ferris P.J."/>
            <person name="Michod R.E."/>
            <person name="Olson B.J.S.C."/>
            <person name="Nozaki H."/>
            <person name="Durand P.M."/>
        </authorList>
    </citation>
    <scope>NUCLEOTIDE SEQUENCE [LARGE SCALE GENOMIC DNA]</scope>
    <source>
        <strain evidence="2 3">NIES-571</strain>
    </source>
</reference>